<sequence length="244" mass="29072">FDPSPVLTYLQLETDSQPSPSDAPVDFLKKYIRQLPPELLRTFTPIITPKQRTVIPNIRNRRYKYTLSSPGEFKFDEARKRWPTLWRGARDRREQQQEAADERQWAERNFLDGQKQHIGKLGSLLGDYAEEREGERLRELRRAHAERQPDFMPEEEDSDESEFEEELAKTQAMPESPEEAQEHFERLVRERFIYGLLDPMDYDAIDWNDEWEAGGTQEDEDRWFDAEEENETEDKDQSTGEYDY</sequence>
<dbReference type="EMBL" id="KQ085882">
    <property type="protein sequence ID" value="KLO20757.1"/>
    <property type="molecule type" value="Genomic_DNA"/>
</dbReference>
<evidence type="ECO:0000256" key="1">
    <source>
        <dbReference type="SAM" id="MobiDB-lite"/>
    </source>
</evidence>
<organism evidence="2 3">
    <name type="scientific">Schizopora paradoxa</name>
    <dbReference type="NCBI Taxonomy" id="27342"/>
    <lineage>
        <taxon>Eukaryota</taxon>
        <taxon>Fungi</taxon>
        <taxon>Dikarya</taxon>
        <taxon>Basidiomycota</taxon>
        <taxon>Agaricomycotina</taxon>
        <taxon>Agaricomycetes</taxon>
        <taxon>Hymenochaetales</taxon>
        <taxon>Schizoporaceae</taxon>
        <taxon>Schizopora</taxon>
    </lineage>
</organism>
<dbReference type="Proteomes" id="UP000053477">
    <property type="component" value="Unassembled WGS sequence"/>
</dbReference>
<proteinExistence type="predicted"/>
<feature type="region of interest" description="Disordered" evidence="1">
    <location>
        <begin position="143"/>
        <end position="182"/>
    </location>
</feature>
<keyword evidence="3" id="KW-1185">Reference proteome</keyword>
<evidence type="ECO:0000313" key="2">
    <source>
        <dbReference type="EMBL" id="KLO20757.1"/>
    </source>
</evidence>
<reference evidence="2 3" key="1">
    <citation type="submission" date="2015-04" db="EMBL/GenBank/DDBJ databases">
        <title>Complete genome sequence of Schizopora paradoxa KUC8140, a cosmopolitan wood degrader in East Asia.</title>
        <authorList>
            <consortium name="DOE Joint Genome Institute"/>
            <person name="Min B."/>
            <person name="Park H."/>
            <person name="Jang Y."/>
            <person name="Kim J.-J."/>
            <person name="Kim K.H."/>
            <person name="Pangilinan J."/>
            <person name="Lipzen A."/>
            <person name="Riley R."/>
            <person name="Grigoriev I.V."/>
            <person name="Spatafora J.W."/>
            <person name="Choi I.-G."/>
        </authorList>
    </citation>
    <scope>NUCLEOTIDE SEQUENCE [LARGE SCALE GENOMIC DNA]</scope>
    <source>
        <strain evidence="2 3">KUC8140</strain>
    </source>
</reference>
<dbReference type="OrthoDB" id="3345311at2759"/>
<feature type="compositionally biased region" description="Acidic residues" evidence="1">
    <location>
        <begin position="152"/>
        <end position="165"/>
    </location>
</feature>
<feature type="compositionally biased region" description="Acidic residues" evidence="1">
    <location>
        <begin position="208"/>
        <end position="234"/>
    </location>
</feature>
<accession>A0A0H2S924</accession>
<dbReference type="STRING" id="27342.A0A0H2S924"/>
<dbReference type="InParanoid" id="A0A0H2S924"/>
<feature type="non-terminal residue" evidence="2">
    <location>
        <position position="1"/>
    </location>
</feature>
<protein>
    <recommendedName>
        <fullName evidence="4">CCD97-like C-terminal domain-containing protein</fullName>
    </recommendedName>
</protein>
<evidence type="ECO:0000313" key="3">
    <source>
        <dbReference type="Proteomes" id="UP000053477"/>
    </source>
</evidence>
<feature type="non-terminal residue" evidence="2">
    <location>
        <position position="244"/>
    </location>
</feature>
<gene>
    <name evidence="2" type="ORF">SCHPADRAFT_790257</name>
</gene>
<feature type="region of interest" description="Disordered" evidence="1">
    <location>
        <begin position="208"/>
        <end position="244"/>
    </location>
</feature>
<name>A0A0H2S924_9AGAM</name>
<evidence type="ECO:0008006" key="4">
    <source>
        <dbReference type="Google" id="ProtNLM"/>
    </source>
</evidence>
<dbReference type="AlphaFoldDB" id="A0A0H2S924"/>